<evidence type="ECO:0000313" key="2">
    <source>
        <dbReference type="EMBL" id="MBB3331406.1"/>
    </source>
</evidence>
<sequence length="130" mass="14638">MSRMPERDSLAFPFAIEADGARRCGRADQIRQRIEQVLFTAPGERIYRPAFGFGARRLVFAAPDSLLRETAAQQLSASLAEALRGEVDPATLRVDLHSDEARLIIEIRYRLAAIDRQERQTFVVGEGWHG</sequence>
<dbReference type="SUPFAM" id="SSF160719">
    <property type="entry name" value="gpW/gp25-like"/>
    <property type="match status" value="1"/>
</dbReference>
<organism evidence="2 3">
    <name type="scientific">Halomonas campaniensis</name>
    <dbReference type="NCBI Taxonomy" id="213554"/>
    <lineage>
        <taxon>Bacteria</taxon>
        <taxon>Pseudomonadati</taxon>
        <taxon>Pseudomonadota</taxon>
        <taxon>Gammaproteobacteria</taxon>
        <taxon>Oceanospirillales</taxon>
        <taxon>Halomonadaceae</taxon>
        <taxon>Halomonas</taxon>
    </lineage>
</organism>
<dbReference type="RefSeq" id="WP_183332013.1">
    <property type="nucleotide sequence ID" value="NZ_JACHZF010000015.1"/>
</dbReference>
<proteinExistence type="predicted"/>
<dbReference type="Pfam" id="PF04965">
    <property type="entry name" value="GPW_gp25"/>
    <property type="match status" value="1"/>
</dbReference>
<dbReference type="EMBL" id="JACHZF010000015">
    <property type="protein sequence ID" value="MBB3331406.1"/>
    <property type="molecule type" value="Genomic_DNA"/>
</dbReference>
<comment type="caution">
    <text evidence="2">The sequence shown here is derived from an EMBL/GenBank/DDBJ whole genome shotgun (WGS) entry which is preliminary data.</text>
</comment>
<dbReference type="AlphaFoldDB" id="A0A7W5K3U6"/>
<dbReference type="Gene3D" id="3.10.450.40">
    <property type="match status" value="1"/>
</dbReference>
<evidence type="ECO:0000259" key="1">
    <source>
        <dbReference type="Pfam" id="PF04965"/>
    </source>
</evidence>
<accession>A0A7W5K3U6</accession>
<protein>
    <recommendedName>
        <fullName evidence="1">IraD/Gp25-like domain-containing protein</fullName>
    </recommendedName>
</protein>
<reference evidence="2 3" key="1">
    <citation type="submission" date="2020-08" db="EMBL/GenBank/DDBJ databases">
        <title>Genomic Encyclopedia of Archaeal and Bacterial Type Strains, Phase II (KMG-II): from individual species to whole genera.</title>
        <authorList>
            <person name="Goeker M."/>
        </authorList>
    </citation>
    <scope>NUCLEOTIDE SEQUENCE [LARGE SCALE GENOMIC DNA]</scope>
    <source>
        <strain evidence="2 3">5AG</strain>
    </source>
</reference>
<name>A0A7W5K3U6_9GAMM</name>
<dbReference type="InterPro" id="IPR007048">
    <property type="entry name" value="IraD/Gp25-like"/>
</dbReference>
<dbReference type="Proteomes" id="UP000553442">
    <property type="component" value="Unassembled WGS sequence"/>
</dbReference>
<gene>
    <name evidence="2" type="ORF">BDK63_002289</name>
</gene>
<evidence type="ECO:0000313" key="3">
    <source>
        <dbReference type="Proteomes" id="UP000553442"/>
    </source>
</evidence>
<feature type="domain" description="IraD/Gp25-like" evidence="1">
    <location>
        <begin position="27"/>
        <end position="113"/>
    </location>
</feature>
<keyword evidence="3" id="KW-1185">Reference proteome</keyword>